<evidence type="ECO:0000313" key="2">
    <source>
        <dbReference type="EMBL" id="RAH95910.1"/>
    </source>
</evidence>
<dbReference type="RefSeq" id="WP_111352713.1">
    <property type="nucleotide sequence ID" value="NZ_QHHQ01000019.1"/>
</dbReference>
<reference evidence="2 3" key="1">
    <citation type="submission" date="2018-05" db="EMBL/GenBank/DDBJ databases">
        <title>Acuticoccus sediminis sp. nov., isolated from deep-sea sediment of Indian Ocean.</title>
        <authorList>
            <person name="Liu X."/>
            <person name="Lai Q."/>
            <person name="Du Y."/>
            <person name="Sun F."/>
            <person name="Zhang X."/>
            <person name="Wang S."/>
            <person name="Shao Z."/>
        </authorList>
    </citation>
    <scope>NUCLEOTIDE SEQUENCE [LARGE SCALE GENOMIC DNA]</scope>
    <source>
        <strain evidence="2 3">PTG4-2</strain>
    </source>
</reference>
<dbReference type="Pfam" id="PF05016">
    <property type="entry name" value="ParE_toxin"/>
    <property type="match status" value="1"/>
</dbReference>
<evidence type="ECO:0000313" key="3">
    <source>
        <dbReference type="Proteomes" id="UP000249590"/>
    </source>
</evidence>
<comment type="caution">
    <text evidence="2">The sequence shown here is derived from an EMBL/GenBank/DDBJ whole genome shotgun (WGS) entry which is preliminary data.</text>
</comment>
<keyword evidence="1" id="KW-1277">Toxin-antitoxin system</keyword>
<sequence>MTPYRFTSSAHEDLVDIWLYTQETWGEAQADIYQDALHRCCERIASGEVKTRSLPGLERVRSHRCQHHVLFFVEQDQAVVIVAVLHERMNLIERLRERL</sequence>
<gene>
    <name evidence="2" type="ORF">DLJ53_33695</name>
</gene>
<dbReference type="InterPro" id="IPR035093">
    <property type="entry name" value="RelE/ParE_toxin_dom_sf"/>
</dbReference>
<dbReference type="Proteomes" id="UP000249590">
    <property type="component" value="Unassembled WGS sequence"/>
</dbReference>
<proteinExistence type="predicted"/>
<organism evidence="2 3">
    <name type="scientific">Acuticoccus sediminis</name>
    <dbReference type="NCBI Taxonomy" id="2184697"/>
    <lineage>
        <taxon>Bacteria</taxon>
        <taxon>Pseudomonadati</taxon>
        <taxon>Pseudomonadota</taxon>
        <taxon>Alphaproteobacteria</taxon>
        <taxon>Hyphomicrobiales</taxon>
        <taxon>Amorphaceae</taxon>
        <taxon>Acuticoccus</taxon>
    </lineage>
</organism>
<dbReference type="EMBL" id="QHHQ01000019">
    <property type="protein sequence ID" value="RAH95910.1"/>
    <property type="molecule type" value="Genomic_DNA"/>
</dbReference>
<dbReference type="InterPro" id="IPR007712">
    <property type="entry name" value="RelE/ParE_toxin"/>
</dbReference>
<evidence type="ECO:0000256" key="1">
    <source>
        <dbReference type="ARBA" id="ARBA00022649"/>
    </source>
</evidence>
<accession>A0A8B2NJB7</accession>
<dbReference type="OrthoDB" id="7173315at2"/>
<dbReference type="Gene3D" id="3.30.2310.20">
    <property type="entry name" value="RelE-like"/>
    <property type="match status" value="1"/>
</dbReference>
<dbReference type="AlphaFoldDB" id="A0A8B2NJB7"/>
<keyword evidence="3" id="KW-1185">Reference proteome</keyword>
<name>A0A8B2NJB7_9HYPH</name>
<protein>
    <submittedName>
        <fullName evidence="2">Type II toxin-antitoxin system RelE/ParE family toxin</fullName>
    </submittedName>
</protein>